<dbReference type="OrthoDB" id="9775849at2"/>
<feature type="binding site" evidence="9">
    <location>
        <position position="185"/>
    </location>
    <ligand>
        <name>ATP</name>
        <dbReference type="ChEBI" id="CHEBI:30616"/>
    </ligand>
</feature>
<comment type="subcellular location">
    <subcellularLocation>
        <location evidence="9">Cytoplasm</location>
    </subcellularLocation>
</comment>
<comment type="activity regulation">
    <text evidence="9">Activated by a monovalent cation that binds near, but not in, the active site. The most likely occupant of the site in vivo is potassium. Ion binding induces a conformational change that may alter substrate affinity.</text>
</comment>
<comment type="catalytic activity">
    <reaction evidence="9">
        <text>D-ribose + ATP = D-ribose 5-phosphate + ADP + H(+)</text>
        <dbReference type="Rhea" id="RHEA:13697"/>
        <dbReference type="ChEBI" id="CHEBI:15378"/>
        <dbReference type="ChEBI" id="CHEBI:30616"/>
        <dbReference type="ChEBI" id="CHEBI:47013"/>
        <dbReference type="ChEBI" id="CHEBI:78346"/>
        <dbReference type="ChEBI" id="CHEBI:456216"/>
        <dbReference type="EC" id="2.7.1.15"/>
    </reaction>
</comment>
<feature type="region of interest" description="Disordered" evidence="11">
    <location>
        <begin position="290"/>
        <end position="310"/>
    </location>
</feature>
<accession>A0A547Q8B6</accession>
<comment type="subunit">
    <text evidence="9">Homodimer.</text>
</comment>
<dbReference type="InterPro" id="IPR011611">
    <property type="entry name" value="PfkB_dom"/>
</dbReference>
<feature type="binding site" evidence="9">
    <location>
        <position position="250"/>
    </location>
    <ligand>
        <name>K(+)</name>
        <dbReference type="ChEBI" id="CHEBI:29103"/>
    </ligand>
</feature>
<evidence type="ECO:0000259" key="12">
    <source>
        <dbReference type="Pfam" id="PF00294"/>
    </source>
</evidence>
<proteinExistence type="inferred from homology"/>
<dbReference type="InterPro" id="IPR002139">
    <property type="entry name" value="Ribo/fructo_kinase"/>
</dbReference>
<feature type="binding site" evidence="9">
    <location>
        <position position="254"/>
    </location>
    <ligand>
        <name>substrate</name>
    </ligand>
</feature>
<feature type="binding site" evidence="9">
    <location>
        <position position="278"/>
    </location>
    <ligand>
        <name>ATP</name>
        <dbReference type="ChEBI" id="CHEBI:30616"/>
    </ligand>
</feature>
<dbReference type="AlphaFoldDB" id="A0A547Q8B6"/>
<evidence type="ECO:0000256" key="2">
    <source>
        <dbReference type="ARBA" id="ARBA00022723"/>
    </source>
</evidence>
<keyword evidence="9" id="KW-0963">Cytoplasm</keyword>
<evidence type="ECO:0000256" key="11">
    <source>
        <dbReference type="SAM" id="MobiDB-lite"/>
    </source>
</evidence>
<evidence type="ECO:0000256" key="10">
    <source>
        <dbReference type="NCBIfam" id="TIGR02152"/>
    </source>
</evidence>
<dbReference type="PANTHER" id="PTHR10584">
    <property type="entry name" value="SUGAR KINASE"/>
    <property type="match status" value="1"/>
</dbReference>
<gene>
    <name evidence="9 13" type="primary">rbsK</name>
    <name evidence="13" type="ORF">FEV53_04175</name>
</gene>
<dbReference type="GO" id="GO:0005829">
    <property type="term" value="C:cytosol"/>
    <property type="evidence" value="ECO:0007669"/>
    <property type="project" value="TreeGrafter"/>
</dbReference>
<feature type="binding site" evidence="9">
    <location>
        <position position="284"/>
    </location>
    <ligand>
        <name>K(+)</name>
        <dbReference type="ChEBI" id="CHEBI:29103"/>
    </ligand>
</feature>
<evidence type="ECO:0000256" key="3">
    <source>
        <dbReference type="ARBA" id="ARBA00022741"/>
    </source>
</evidence>
<keyword evidence="1 9" id="KW-0808">Transferase</keyword>
<keyword evidence="6 9" id="KW-0460">Magnesium</keyword>
<dbReference type="PRINTS" id="PR00990">
    <property type="entry name" value="RIBOKINASE"/>
</dbReference>
<reference evidence="13 14" key="1">
    <citation type="submission" date="2019-06" db="EMBL/GenBank/DDBJ databases">
        <title>Paenimaribius caenipelagi gen. nov., sp. nov., isolated from a tidal flat.</title>
        <authorList>
            <person name="Yoon J.-H."/>
        </authorList>
    </citation>
    <scope>NUCLEOTIDE SEQUENCE [LARGE SCALE GENOMIC DNA]</scope>
    <source>
        <strain evidence="13 14">JBTF-M29</strain>
    </source>
</reference>
<evidence type="ECO:0000313" key="13">
    <source>
        <dbReference type="EMBL" id="TRD22620.1"/>
    </source>
</evidence>
<dbReference type="PANTHER" id="PTHR10584:SF166">
    <property type="entry name" value="RIBOKINASE"/>
    <property type="match status" value="1"/>
</dbReference>
<dbReference type="GO" id="GO:0004747">
    <property type="term" value="F:ribokinase activity"/>
    <property type="evidence" value="ECO:0007669"/>
    <property type="project" value="UniProtKB-UniRule"/>
</dbReference>
<feature type="binding site" evidence="9">
    <location>
        <begin position="40"/>
        <end position="44"/>
    </location>
    <ligand>
        <name>substrate</name>
    </ligand>
</feature>
<comment type="similarity">
    <text evidence="9">Belongs to the carbohydrate kinase PfkB family. Ribokinase subfamily.</text>
</comment>
<dbReference type="GO" id="GO:0046872">
    <property type="term" value="F:metal ion binding"/>
    <property type="evidence" value="ECO:0007669"/>
    <property type="project" value="UniProtKB-KW"/>
</dbReference>
<dbReference type="RefSeq" id="WP_142833563.1">
    <property type="nucleotide sequence ID" value="NZ_VFSV01000005.1"/>
</dbReference>
<dbReference type="InterPro" id="IPR011877">
    <property type="entry name" value="Ribokinase"/>
</dbReference>
<keyword evidence="7 9" id="KW-0630">Potassium</keyword>
<evidence type="ECO:0000256" key="8">
    <source>
        <dbReference type="ARBA" id="ARBA00023277"/>
    </source>
</evidence>
<keyword evidence="3 9" id="KW-0547">Nucleotide-binding</keyword>
<feature type="binding site" evidence="9">
    <location>
        <begin position="221"/>
        <end position="226"/>
    </location>
    <ligand>
        <name>ATP</name>
        <dbReference type="ChEBI" id="CHEBI:30616"/>
    </ligand>
</feature>
<feature type="binding site" evidence="9">
    <location>
        <begin position="253"/>
        <end position="254"/>
    </location>
    <ligand>
        <name>ATP</name>
        <dbReference type="ChEBI" id="CHEBI:30616"/>
    </ligand>
</feature>
<dbReference type="NCBIfam" id="TIGR02152">
    <property type="entry name" value="D_ribokin_bact"/>
    <property type="match status" value="1"/>
</dbReference>
<evidence type="ECO:0000256" key="1">
    <source>
        <dbReference type="ARBA" id="ARBA00022679"/>
    </source>
</evidence>
<name>A0A547Q8B6_9RHOB</name>
<feature type="binding site" evidence="9">
    <location>
        <position position="289"/>
    </location>
    <ligand>
        <name>K(+)</name>
        <dbReference type="ChEBI" id="CHEBI:29103"/>
    </ligand>
</feature>
<keyword evidence="5 9" id="KW-0067">ATP-binding</keyword>
<keyword evidence="2 9" id="KW-0479">Metal-binding</keyword>
<evidence type="ECO:0000313" key="14">
    <source>
        <dbReference type="Proteomes" id="UP000318590"/>
    </source>
</evidence>
<feature type="binding site" evidence="9">
    <location>
        <position position="141"/>
    </location>
    <ligand>
        <name>substrate</name>
    </ligand>
</feature>
<feature type="binding site" evidence="9">
    <location>
        <begin position="12"/>
        <end position="14"/>
    </location>
    <ligand>
        <name>substrate</name>
    </ligand>
</feature>
<dbReference type="GO" id="GO:0019303">
    <property type="term" value="P:D-ribose catabolic process"/>
    <property type="evidence" value="ECO:0007669"/>
    <property type="project" value="UniProtKB-UniRule"/>
</dbReference>
<feature type="domain" description="Carbohydrate kinase PfkB" evidence="12">
    <location>
        <begin position="3"/>
        <end position="296"/>
    </location>
</feature>
<dbReference type="HAMAP" id="MF_01987">
    <property type="entry name" value="Ribokinase"/>
    <property type="match status" value="1"/>
</dbReference>
<dbReference type="InterPro" id="IPR029056">
    <property type="entry name" value="Ribokinase-like"/>
</dbReference>
<evidence type="ECO:0000256" key="9">
    <source>
        <dbReference type="HAMAP-Rule" id="MF_01987"/>
    </source>
</evidence>
<feature type="binding site" evidence="9">
    <location>
        <position position="293"/>
    </location>
    <ligand>
        <name>K(+)</name>
        <dbReference type="ChEBI" id="CHEBI:29103"/>
    </ligand>
</feature>
<dbReference type="CDD" id="cd01174">
    <property type="entry name" value="ribokinase"/>
    <property type="match status" value="1"/>
</dbReference>
<comment type="caution">
    <text evidence="9">Lacks conserved residue(s) required for the propagation of feature annotation.</text>
</comment>
<comment type="pathway">
    <text evidence="9">Carbohydrate metabolism; D-ribose degradation; D-ribose 5-phosphate from beta-D-ribopyranose: step 2/2.</text>
</comment>
<keyword evidence="8 9" id="KW-0119">Carbohydrate metabolism</keyword>
<dbReference type="Proteomes" id="UP000318590">
    <property type="component" value="Unassembled WGS sequence"/>
</dbReference>
<evidence type="ECO:0000256" key="4">
    <source>
        <dbReference type="ARBA" id="ARBA00022777"/>
    </source>
</evidence>
<dbReference type="EMBL" id="VFSV01000005">
    <property type="protein sequence ID" value="TRD22620.1"/>
    <property type="molecule type" value="Genomic_DNA"/>
</dbReference>
<evidence type="ECO:0000256" key="7">
    <source>
        <dbReference type="ARBA" id="ARBA00022958"/>
    </source>
</evidence>
<comment type="function">
    <text evidence="9">Catalyzes the phosphorylation of ribose at O-5 in a reaction requiring ATP and magnesium. The resulting D-ribose-5-phosphate can then be used either for sythesis of nucleotides, histidine, and tryptophan, or as a component of the pentose phosphate pathway.</text>
</comment>
<keyword evidence="4 9" id="KW-0418">Kinase</keyword>
<evidence type="ECO:0000256" key="5">
    <source>
        <dbReference type="ARBA" id="ARBA00022840"/>
    </source>
</evidence>
<dbReference type="EC" id="2.7.1.15" evidence="9 10"/>
<feature type="active site" description="Proton acceptor" evidence="9">
    <location>
        <position position="254"/>
    </location>
</feature>
<dbReference type="Pfam" id="PF00294">
    <property type="entry name" value="PfkB"/>
    <property type="match status" value="1"/>
</dbReference>
<protein>
    <recommendedName>
        <fullName evidence="9 10">Ribokinase</fullName>
        <shortName evidence="9">RK</shortName>
        <ecNumber evidence="9 10">2.7.1.15</ecNumber>
    </recommendedName>
</protein>
<keyword evidence="14" id="KW-1185">Reference proteome</keyword>
<dbReference type="GO" id="GO:0005524">
    <property type="term" value="F:ATP binding"/>
    <property type="evidence" value="ECO:0007669"/>
    <property type="project" value="UniProtKB-UniRule"/>
</dbReference>
<feature type="binding site" evidence="9">
    <location>
        <position position="287"/>
    </location>
    <ligand>
        <name>K(+)</name>
        <dbReference type="ChEBI" id="CHEBI:29103"/>
    </ligand>
</feature>
<comment type="cofactor">
    <cofactor evidence="9">
        <name>Mg(2+)</name>
        <dbReference type="ChEBI" id="CHEBI:18420"/>
    </cofactor>
    <text evidence="9">Requires a divalent cation, most likely magnesium in vivo, as an electrophilic catalyst to aid phosphoryl group transfer. It is the chelate of the metal and the nucleotide that is the actual substrate.</text>
</comment>
<evidence type="ECO:0000256" key="6">
    <source>
        <dbReference type="ARBA" id="ARBA00022842"/>
    </source>
</evidence>
<dbReference type="SUPFAM" id="SSF53613">
    <property type="entry name" value="Ribokinase-like"/>
    <property type="match status" value="1"/>
</dbReference>
<dbReference type="UniPathway" id="UPA00916">
    <property type="reaction ID" value="UER00889"/>
</dbReference>
<dbReference type="Gene3D" id="3.40.1190.20">
    <property type="match status" value="1"/>
</dbReference>
<sequence length="310" mass="31558">MTHEIAVLGIFAADAAFRSARLPQRGETILGDSFALSPGGKGSNQAIAAARAGAKVAMLTRIGTDSFGDMALSTWAQAGVSFKGTQTPDHPTGAAFIHVDSATGDNAIIVAPGAAGQISPADIDDWSKTIRAAKIFMCQLEQPLDAACHALEIARSAGVTTILNPAPAASLPPDMLSFCDFVTPNETEAESLTGCPVTTVEEAEFAARELIRLGAGAAIITLGDRGALYSSGNSQVYVSALTAGPVVETTGAGDAFNGGLATALAEGRNISEALRFANATAAISVTRSGAASSMPDRYETDSLLASPKSN</sequence>
<comment type="caution">
    <text evidence="13">The sequence shown here is derived from an EMBL/GenBank/DDBJ whole genome shotgun (WGS) entry which is preliminary data.</text>
</comment>
<organism evidence="13 14">
    <name type="scientific">Palleronia caenipelagi</name>
    <dbReference type="NCBI Taxonomy" id="2489174"/>
    <lineage>
        <taxon>Bacteria</taxon>
        <taxon>Pseudomonadati</taxon>
        <taxon>Pseudomonadota</taxon>
        <taxon>Alphaproteobacteria</taxon>
        <taxon>Rhodobacterales</taxon>
        <taxon>Roseobacteraceae</taxon>
        <taxon>Palleronia</taxon>
    </lineage>
</organism>